<sequence length="86" mass="9046">MSERHANINDASVVASQGGAGDSGAPRAGPASGRQGVRCLSGTIANSPVGYSPHEFARRPEAGPARGKSWRSHDRARQSPIRLDWP</sequence>
<accession>A0A4V2UXY8</accession>
<reference evidence="2 3" key="1">
    <citation type="submission" date="2019-03" db="EMBL/GenBank/DDBJ databases">
        <title>Genomic Encyclopedia of Type Strains, Phase IV (KMG-IV): sequencing the most valuable type-strain genomes for metagenomic binning, comparative biology and taxonomic classification.</title>
        <authorList>
            <person name="Goeker M."/>
        </authorList>
    </citation>
    <scope>NUCLEOTIDE SEQUENCE [LARGE SCALE GENOMIC DNA]</scope>
    <source>
        <strain evidence="2 3">DSM 24591</strain>
    </source>
</reference>
<dbReference type="AlphaFoldDB" id="A0A4V2UXY8"/>
<proteinExistence type="predicted"/>
<feature type="region of interest" description="Disordered" evidence="1">
    <location>
        <begin position="1"/>
        <end position="86"/>
    </location>
</feature>
<dbReference type="RefSeq" id="WP_132583381.1">
    <property type="nucleotide sequence ID" value="NZ_SMAJ01000010.1"/>
</dbReference>
<organism evidence="2 3">
    <name type="scientific">Paralcaligenes ureilyticus</name>
    <dbReference type="NCBI Taxonomy" id="627131"/>
    <lineage>
        <taxon>Bacteria</taxon>
        <taxon>Pseudomonadati</taxon>
        <taxon>Pseudomonadota</taxon>
        <taxon>Betaproteobacteria</taxon>
        <taxon>Burkholderiales</taxon>
        <taxon>Alcaligenaceae</taxon>
        <taxon>Paralcaligenes</taxon>
    </lineage>
</organism>
<evidence type="ECO:0000313" key="2">
    <source>
        <dbReference type="EMBL" id="TCT05318.1"/>
    </source>
</evidence>
<keyword evidence="3" id="KW-1185">Reference proteome</keyword>
<comment type="caution">
    <text evidence="2">The sequence shown here is derived from an EMBL/GenBank/DDBJ whole genome shotgun (WGS) entry which is preliminary data.</text>
</comment>
<gene>
    <name evidence="2" type="ORF">EDC26_11058</name>
</gene>
<dbReference type="EMBL" id="SMAJ01000010">
    <property type="protein sequence ID" value="TCT05318.1"/>
    <property type="molecule type" value="Genomic_DNA"/>
</dbReference>
<evidence type="ECO:0000313" key="3">
    <source>
        <dbReference type="Proteomes" id="UP000295525"/>
    </source>
</evidence>
<protein>
    <submittedName>
        <fullName evidence="2">Uncharacterized protein</fullName>
    </submittedName>
</protein>
<dbReference type="Proteomes" id="UP000295525">
    <property type="component" value="Unassembled WGS sequence"/>
</dbReference>
<evidence type="ECO:0000256" key="1">
    <source>
        <dbReference type="SAM" id="MobiDB-lite"/>
    </source>
</evidence>
<name>A0A4V2UXY8_9BURK</name>